<evidence type="ECO:0000256" key="5">
    <source>
        <dbReference type="SAM" id="Phobius"/>
    </source>
</evidence>
<dbReference type="AlphaFoldDB" id="A0A543BCH3"/>
<dbReference type="OrthoDB" id="3482063at2"/>
<evidence type="ECO:0000313" key="7">
    <source>
        <dbReference type="Proteomes" id="UP000317209"/>
    </source>
</evidence>
<sequence length="123" mass="12668">MLIAYWIVAGLLALAYLGAGAMKIARPPAKLADSGLTWAPDFPLWTVKAIGILEVIGALGLILPPLTGIATILAPLAAVGLVLVQLGAIVTHVVRGEVKTLVVNVVLLVLAIAAAWLGFVSWA</sequence>
<reference evidence="6 7" key="1">
    <citation type="submission" date="2019-06" db="EMBL/GenBank/DDBJ databases">
        <title>Sequencing the genomes of 1000 actinobacteria strains.</title>
        <authorList>
            <person name="Klenk H.-P."/>
        </authorList>
    </citation>
    <scope>NUCLEOTIDE SEQUENCE [LARGE SCALE GENOMIC DNA]</scope>
    <source>
        <strain evidence="6 7">DSM 20169</strain>
    </source>
</reference>
<keyword evidence="4 5" id="KW-0472">Membrane</keyword>
<feature type="transmembrane region" description="Helical" evidence="5">
    <location>
        <begin position="45"/>
        <end position="63"/>
    </location>
</feature>
<evidence type="ECO:0000256" key="2">
    <source>
        <dbReference type="ARBA" id="ARBA00022692"/>
    </source>
</evidence>
<dbReference type="GO" id="GO:0016020">
    <property type="term" value="C:membrane"/>
    <property type="evidence" value="ECO:0007669"/>
    <property type="project" value="UniProtKB-SubCell"/>
</dbReference>
<name>A0A543BCH3_9MICO</name>
<evidence type="ECO:0000256" key="1">
    <source>
        <dbReference type="ARBA" id="ARBA00004141"/>
    </source>
</evidence>
<dbReference type="InterPro" id="IPR032808">
    <property type="entry name" value="DoxX"/>
</dbReference>
<keyword evidence="2 5" id="KW-0812">Transmembrane</keyword>
<protein>
    <submittedName>
        <fullName evidence="6">DoxX-like protein</fullName>
    </submittedName>
</protein>
<keyword evidence="7" id="KW-1185">Reference proteome</keyword>
<evidence type="ECO:0000256" key="3">
    <source>
        <dbReference type="ARBA" id="ARBA00022989"/>
    </source>
</evidence>
<organism evidence="6 7">
    <name type="scientific">Microbacterium saperdae</name>
    <dbReference type="NCBI Taxonomy" id="69368"/>
    <lineage>
        <taxon>Bacteria</taxon>
        <taxon>Bacillati</taxon>
        <taxon>Actinomycetota</taxon>
        <taxon>Actinomycetes</taxon>
        <taxon>Micrococcales</taxon>
        <taxon>Microbacteriaceae</taxon>
        <taxon>Microbacterium</taxon>
    </lineage>
</organism>
<gene>
    <name evidence="6" type="ORF">FB560_4028</name>
</gene>
<feature type="transmembrane region" description="Helical" evidence="5">
    <location>
        <begin position="6"/>
        <end position="25"/>
    </location>
</feature>
<comment type="subcellular location">
    <subcellularLocation>
        <location evidence="1">Membrane</location>
        <topology evidence="1">Multi-pass membrane protein</topology>
    </subcellularLocation>
</comment>
<evidence type="ECO:0000313" key="6">
    <source>
        <dbReference type="EMBL" id="TQL82534.1"/>
    </source>
</evidence>
<comment type="caution">
    <text evidence="6">The sequence shown here is derived from an EMBL/GenBank/DDBJ whole genome shotgun (WGS) entry which is preliminary data.</text>
</comment>
<feature type="transmembrane region" description="Helical" evidence="5">
    <location>
        <begin position="101"/>
        <end position="122"/>
    </location>
</feature>
<feature type="transmembrane region" description="Helical" evidence="5">
    <location>
        <begin position="69"/>
        <end position="94"/>
    </location>
</feature>
<proteinExistence type="predicted"/>
<dbReference type="Proteomes" id="UP000317209">
    <property type="component" value="Unassembled WGS sequence"/>
</dbReference>
<accession>A0A543BCH3</accession>
<keyword evidence="3 5" id="KW-1133">Transmembrane helix</keyword>
<dbReference type="EMBL" id="VFOX01000002">
    <property type="protein sequence ID" value="TQL82534.1"/>
    <property type="molecule type" value="Genomic_DNA"/>
</dbReference>
<dbReference type="Pfam" id="PF13564">
    <property type="entry name" value="DoxX_2"/>
    <property type="match status" value="1"/>
</dbReference>
<evidence type="ECO:0000256" key="4">
    <source>
        <dbReference type="ARBA" id="ARBA00023136"/>
    </source>
</evidence>